<dbReference type="PANTHER" id="PTHR10000">
    <property type="entry name" value="PHOSPHOSERINE PHOSPHATASE"/>
    <property type="match status" value="1"/>
</dbReference>
<dbReference type="GO" id="GO:0005829">
    <property type="term" value="C:cytosol"/>
    <property type="evidence" value="ECO:0007669"/>
    <property type="project" value="TreeGrafter"/>
</dbReference>
<proteinExistence type="predicted"/>
<dbReference type="Proteomes" id="UP000261111">
    <property type="component" value="Unassembled WGS sequence"/>
</dbReference>
<dbReference type="PANTHER" id="PTHR10000:SF8">
    <property type="entry name" value="HAD SUPERFAMILY HYDROLASE-LIKE, TYPE 3"/>
    <property type="match status" value="1"/>
</dbReference>
<dbReference type="AlphaFoldDB" id="A0A3E2WX74"/>
<dbReference type="SUPFAM" id="SSF56784">
    <property type="entry name" value="HAD-like"/>
    <property type="match status" value="1"/>
</dbReference>
<dbReference type="Gene3D" id="3.30.1240.10">
    <property type="match status" value="1"/>
</dbReference>
<dbReference type="InterPro" id="IPR036412">
    <property type="entry name" value="HAD-like_sf"/>
</dbReference>
<evidence type="ECO:0000313" key="2">
    <source>
        <dbReference type="Proteomes" id="UP000261111"/>
    </source>
</evidence>
<sequence>MSEIKLVVCDLDGTLLNDEKMITPYTVSVMKKVREMGIAVCLASGRDEQMMSIYEKQLGGCEYMLSDNGALVRSGKRVICCNFLAEEDTASLLAYLNEQQMTFMMYSAEQMYFSEGSEKLKKRIRDYEALSQKAGCPVKLKVREFLRSGSVLGYKTAAKIVAYEENETAMEAYISFVDSLANVHHEPTGYGLLGAFQSQVSKKTALETIMQEKKIGKENVCVFGDYENDLSMFACADYRICMENGVKALKDAASSVTFSNNDDGVARYLEKELGIVTKQRLYEL</sequence>
<gene>
    <name evidence="1" type="ORF">DWX41_08810</name>
</gene>
<dbReference type="EMBL" id="QVIA01000008">
    <property type="protein sequence ID" value="RGC32655.1"/>
    <property type="molecule type" value="Genomic_DNA"/>
</dbReference>
<dbReference type="Gene3D" id="3.40.50.1000">
    <property type="entry name" value="HAD superfamily/HAD-like"/>
    <property type="match status" value="1"/>
</dbReference>
<dbReference type="Pfam" id="PF08282">
    <property type="entry name" value="Hydrolase_3"/>
    <property type="match status" value="1"/>
</dbReference>
<dbReference type="GO" id="GO:0000287">
    <property type="term" value="F:magnesium ion binding"/>
    <property type="evidence" value="ECO:0007669"/>
    <property type="project" value="TreeGrafter"/>
</dbReference>
<dbReference type="InterPro" id="IPR000150">
    <property type="entry name" value="Cof"/>
</dbReference>
<organism evidence="1 2">
    <name type="scientific">Hungatella hathewayi</name>
    <dbReference type="NCBI Taxonomy" id="154046"/>
    <lineage>
        <taxon>Bacteria</taxon>
        <taxon>Bacillati</taxon>
        <taxon>Bacillota</taxon>
        <taxon>Clostridia</taxon>
        <taxon>Lachnospirales</taxon>
        <taxon>Lachnospiraceae</taxon>
        <taxon>Hungatella</taxon>
    </lineage>
</organism>
<protein>
    <submittedName>
        <fullName evidence="1">HAD family phosphatase</fullName>
    </submittedName>
</protein>
<dbReference type="NCBIfam" id="TIGR00099">
    <property type="entry name" value="Cof-subfamily"/>
    <property type="match status" value="1"/>
</dbReference>
<dbReference type="RefSeq" id="WP_117440811.1">
    <property type="nucleotide sequence ID" value="NZ_QVIA01000008.1"/>
</dbReference>
<dbReference type="InterPro" id="IPR006379">
    <property type="entry name" value="HAD-SF_hydro_IIB"/>
</dbReference>
<accession>A0A3E2WX74</accession>
<dbReference type="PROSITE" id="PS01228">
    <property type="entry name" value="COF_1"/>
    <property type="match status" value="1"/>
</dbReference>
<dbReference type="NCBIfam" id="TIGR01484">
    <property type="entry name" value="HAD-SF-IIB"/>
    <property type="match status" value="1"/>
</dbReference>
<dbReference type="GeneID" id="93335999"/>
<dbReference type="InterPro" id="IPR023214">
    <property type="entry name" value="HAD_sf"/>
</dbReference>
<reference evidence="1 2" key="1">
    <citation type="submission" date="2018-08" db="EMBL/GenBank/DDBJ databases">
        <title>A genome reference for cultivated species of the human gut microbiota.</title>
        <authorList>
            <person name="Zou Y."/>
            <person name="Xue W."/>
            <person name="Luo G."/>
        </authorList>
    </citation>
    <scope>NUCLEOTIDE SEQUENCE [LARGE SCALE GENOMIC DNA]</scope>
    <source>
        <strain evidence="1 2">AF19-21</strain>
    </source>
</reference>
<comment type="caution">
    <text evidence="1">The sequence shown here is derived from an EMBL/GenBank/DDBJ whole genome shotgun (WGS) entry which is preliminary data.</text>
</comment>
<evidence type="ECO:0000313" key="1">
    <source>
        <dbReference type="EMBL" id="RGC32655.1"/>
    </source>
</evidence>
<name>A0A3E2WX74_9FIRM</name>
<dbReference type="GO" id="GO:0016791">
    <property type="term" value="F:phosphatase activity"/>
    <property type="evidence" value="ECO:0007669"/>
    <property type="project" value="TreeGrafter"/>
</dbReference>